<comment type="caution">
    <text evidence="10">The sequence shown here is derived from an EMBL/GenBank/DDBJ whole genome shotgun (WGS) entry which is preliminary data.</text>
</comment>
<evidence type="ECO:0000256" key="7">
    <source>
        <dbReference type="PIRSR" id="PIRSR621190-1"/>
    </source>
</evidence>
<evidence type="ECO:0000256" key="4">
    <source>
        <dbReference type="ARBA" id="ARBA00022801"/>
    </source>
</evidence>
<evidence type="ECO:0000259" key="9">
    <source>
        <dbReference type="SMART" id="SM00235"/>
    </source>
</evidence>
<dbReference type="InterPro" id="IPR011009">
    <property type="entry name" value="Kinase-like_dom_sf"/>
</dbReference>
<feature type="active site" evidence="7">
    <location>
        <position position="283"/>
    </location>
</feature>
<dbReference type="InterPro" id="IPR021190">
    <property type="entry name" value="Pept_M10A"/>
</dbReference>
<dbReference type="SUPFAM" id="SSF56112">
    <property type="entry name" value="Protein kinase-like (PK-like)"/>
    <property type="match status" value="1"/>
</dbReference>
<comment type="cofactor">
    <cofactor evidence="8">
        <name>Zn(2+)</name>
        <dbReference type="ChEBI" id="CHEBI:29105"/>
    </cofactor>
    <text evidence="8">Binds 2 Zn(2+) ions per subunit.</text>
</comment>
<dbReference type="GO" id="GO:0004222">
    <property type="term" value="F:metalloendopeptidase activity"/>
    <property type="evidence" value="ECO:0007669"/>
    <property type="project" value="InterPro"/>
</dbReference>
<evidence type="ECO:0000256" key="5">
    <source>
        <dbReference type="ARBA" id="ARBA00022833"/>
    </source>
</evidence>
<evidence type="ECO:0000256" key="3">
    <source>
        <dbReference type="ARBA" id="ARBA00022723"/>
    </source>
</evidence>
<dbReference type="GO" id="GO:0030574">
    <property type="term" value="P:collagen catabolic process"/>
    <property type="evidence" value="ECO:0007669"/>
    <property type="project" value="TreeGrafter"/>
</dbReference>
<dbReference type="InterPro" id="IPR001818">
    <property type="entry name" value="Pept_M10_metallopeptidase"/>
</dbReference>
<feature type="binding site" evidence="8">
    <location>
        <position position="301"/>
    </location>
    <ligand>
        <name>Zn(2+)</name>
        <dbReference type="ChEBI" id="CHEBI:29105"/>
        <label>2</label>
        <note>catalytic</note>
    </ligand>
</feature>
<feature type="binding site" evidence="8">
    <location>
        <position position="260"/>
    </location>
    <ligand>
        <name>Ca(2+)</name>
        <dbReference type="ChEBI" id="CHEBI:29108"/>
        <label>3</label>
    </ligand>
</feature>
<dbReference type="InterPro" id="IPR024079">
    <property type="entry name" value="MetalloPept_cat_dom_sf"/>
</dbReference>
<comment type="cofactor">
    <cofactor evidence="8">
        <name>Ca(2+)</name>
        <dbReference type="ChEBI" id="CHEBI:29108"/>
    </cofactor>
    <text evidence="8">Can bind about 5 Ca(2+) ions per subunit.</text>
</comment>
<keyword evidence="5 8" id="KW-0862">Zinc</keyword>
<feature type="binding site" evidence="8">
    <location>
        <position position="282"/>
    </location>
    <ligand>
        <name>Zn(2+)</name>
        <dbReference type="ChEBI" id="CHEBI:29105"/>
        <label>2</label>
        <note>catalytic</note>
    </ligand>
</feature>
<evidence type="ECO:0000256" key="8">
    <source>
        <dbReference type="PIRSR" id="PIRSR621190-2"/>
    </source>
</evidence>
<dbReference type="Proteomes" id="UP000682733">
    <property type="component" value="Unassembled WGS sequence"/>
</dbReference>
<feature type="binding site" evidence="8">
    <location>
        <position position="263"/>
    </location>
    <ligand>
        <name>Ca(2+)</name>
        <dbReference type="ChEBI" id="CHEBI:29108"/>
        <label>1</label>
    </ligand>
</feature>
<gene>
    <name evidence="10" type="ORF">OVA965_LOCUS15604</name>
    <name evidence="11" type="ORF">TMI583_LOCUS15612</name>
</gene>
<keyword evidence="6" id="KW-0482">Metalloprotease</keyword>
<dbReference type="SMART" id="SM00235">
    <property type="entry name" value="ZnMc"/>
    <property type="match status" value="1"/>
</dbReference>
<dbReference type="GO" id="GO:0006508">
    <property type="term" value="P:proteolysis"/>
    <property type="evidence" value="ECO:0007669"/>
    <property type="project" value="UniProtKB-KW"/>
</dbReference>
<dbReference type="GO" id="GO:0030198">
    <property type="term" value="P:extracellular matrix organization"/>
    <property type="evidence" value="ECO:0007669"/>
    <property type="project" value="TreeGrafter"/>
</dbReference>
<evidence type="ECO:0000256" key="1">
    <source>
        <dbReference type="ARBA" id="ARBA00010370"/>
    </source>
</evidence>
<dbReference type="Pfam" id="PF00413">
    <property type="entry name" value="Peptidase_M10"/>
    <property type="match status" value="1"/>
</dbReference>
<dbReference type="InterPro" id="IPR006026">
    <property type="entry name" value="Peptidase_Metallo"/>
</dbReference>
<keyword evidence="2" id="KW-0645">Protease</keyword>
<comment type="similarity">
    <text evidence="1">Belongs to the peptidase M10A family.</text>
</comment>
<evidence type="ECO:0000313" key="11">
    <source>
        <dbReference type="EMBL" id="CAF3791634.1"/>
    </source>
</evidence>
<feature type="binding site" evidence="8">
    <location>
        <position position="292"/>
    </location>
    <ligand>
        <name>Zn(2+)</name>
        <dbReference type="ChEBI" id="CHEBI:29105"/>
        <label>2</label>
        <note>catalytic</note>
    </ligand>
</feature>
<feature type="domain" description="Peptidase metallopeptidase" evidence="9">
    <location>
        <begin position="177"/>
        <end position="324"/>
    </location>
</feature>
<proteinExistence type="inferred from homology"/>
<dbReference type="GO" id="GO:0031012">
    <property type="term" value="C:extracellular matrix"/>
    <property type="evidence" value="ECO:0007669"/>
    <property type="project" value="InterPro"/>
</dbReference>
<sequence length="424" mass="47929">MLRISINYPNVQKQFWINVNFEQYFDPNAVPDTANPVRNYSKRNLSNDEQLYSLLKAHKPMIGKHAIHGDLACRNILVFTIDENEPYRCRVKLTDFGFSRGSNIHASVAIGARTAMNIVPVRYTAQNIDFSSILREYQKTFGLKETGTLDEPTIELLNTPRCGNKDSPLSSSLLALANSKWRKNRLRWTLRNSSSRISHAQSLNIIRDAFEHWIKHIPLDIEQVCTICEADVVFNFGPVDGPSRMLAYAYLPEDGRVHFDSAENWIERFDHNGTNLFLVAVHEIGHALGLDHTLKDKQSIMYPTYQLIPKATSPLLTIRKECICAFRIWEIEKSLSFLAGGCSDTPNWYNGYAGANGGKGFTCQEYATAGSDRRGSPWCSNGQVTPGSSWTIGAKYNYPERNCCACKGMCFKEKNTKGRSETYP</sequence>
<dbReference type="InterPro" id="IPR001245">
    <property type="entry name" value="Ser-Thr/Tyr_kinase_cat_dom"/>
</dbReference>
<dbReference type="EMBL" id="CAJOBA010007071">
    <property type="protein sequence ID" value="CAF3791634.1"/>
    <property type="molecule type" value="Genomic_DNA"/>
</dbReference>
<evidence type="ECO:0000256" key="2">
    <source>
        <dbReference type="ARBA" id="ARBA00022670"/>
    </source>
</evidence>
<evidence type="ECO:0000256" key="6">
    <source>
        <dbReference type="ARBA" id="ARBA00023049"/>
    </source>
</evidence>
<feature type="binding site" description="in inhibited form" evidence="8">
    <location>
        <position position="162"/>
    </location>
    <ligand>
        <name>Zn(2+)</name>
        <dbReference type="ChEBI" id="CHEBI:29105"/>
        <label>2</label>
        <note>catalytic</note>
    </ligand>
</feature>
<dbReference type="SUPFAM" id="SSF47090">
    <property type="entry name" value="PGBD-like"/>
    <property type="match status" value="1"/>
</dbReference>
<name>A0A8S2E062_9BILA</name>
<dbReference type="AlphaFoldDB" id="A0A8S2E062"/>
<feature type="binding site" evidence="8">
    <location>
        <position position="240"/>
    </location>
    <ligand>
        <name>Ca(2+)</name>
        <dbReference type="ChEBI" id="CHEBI:29108"/>
        <label>3</label>
    </ligand>
</feature>
<dbReference type="Pfam" id="PF07714">
    <property type="entry name" value="PK_Tyr_Ser-Thr"/>
    <property type="match status" value="1"/>
</dbReference>
<feature type="binding site" evidence="8">
    <location>
        <position position="258"/>
    </location>
    <ligand>
        <name>Zn(2+)</name>
        <dbReference type="ChEBI" id="CHEBI:29105"/>
        <label>1</label>
    </ligand>
</feature>
<dbReference type="InterPro" id="IPR036365">
    <property type="entry name" value="PGBD-like_sf"/>
</dbReference>
<dbReference type="EMBL" id="CAJNOK010007061">
    <property type="protein sequence ID" value="CAF1023125.1"/>
    <property type="molecule type" value="Genomic_DNA"/>
</dbReference>
<dbReference type="SUPFAM" id="SSF55486">
    <property type="entry name" value="Metalloproteases ('zincins'), catalytic domain"/>
    <property type="match status" value="1"/>
</dbReference>
<feature type="binding site" evidence="8">
    <location>
        <position position="286"/>
    </location>
    <ligand>
        <name>Zn(2+)</name>
        <dbReference type="ChEBI" id="CHEBI:29105"/>
        <label>2</label>
        <note>catalytic</note>
    </ligand>
</feature>
<keyword evidence="3 8" id="KW-0479">Metal-binding</keyword>
<reference evidence="10" key="1">
    <citation type="submission" date="2021-02" db="EMBL/GenBank/DDBJ databases">
        <authorList>
            <person name="Nowell W R."/>
        </authorList>
    </citation>
    <scope>NUCLEOTIDE SEQUENCE</scope>
</reference>
<feature type="binding site" evidence="8">
    <location>
        <position position="241"/>
    </location>
    <ligand>
        <name>Ca(2+)</name>
        <dbReference type="ChEBI" id="CHEBI:29108"/>
        <label>3</label>
    </ligand>
</feature>
<dbReference type="Proteomes" id="UP000677228">
    <property type="component" value="Unassembled WGS sequence"/>
</dbReference>
<feature type="binding site" evidence="8">
    <location>
        <position position="263"/>
    </location>
    <ligand>
        <name>Ca(2+)</name>
        <dbReference type="ChEBI" id="CHEBI:29108"/>
        <label>3</label>
    </ligand>
</feature>
<keyword evidence="4" id="KW-0378">Hydrolase</keyword>
<dbReference type="PRINTS" id="PR00138">
    <property type="entry name" value="MATRIXIN"/>
</dbReference>
<keyword evidence="8" id="KW-0106">Calcium</keyword>
<organism evidence="10 12">
    <name type="scientific">Didymodactylos carnosus</name>
    <dbReference type="NCBI Taxonomy" id="1234261"/>
    <lineage>
        <taxon>Eukaryota</taxon>
        <taxon>Metazoa</taxon>
        <taxon>Spiralia</taxon>
        <taxon>Gnathifera</taxon>
        <taxon>Rotifera</taxon>
        <taxon>Eurotatoria</taxon>
        <taxon>Bdelloidea</taxon>
        <taxon>Philodinida</taxon>
        <taxon>Philodinidae</taxon>
        <taxon>Didymodactylos</taxon>
    </lineage>
</organism>
<protein>
    <recommendedName>
        <fullName evidence="9">Peptidase metallopeptidase domain-containing protein</fullName>
    </recommendedName>
</protein>
<dbReference type="Gene3D" id="3.40.390.10">
    <property type="entry name" value="Collagenase (Catalytic Domain)"/>
    <property type="match status" value="1"/>
</dbReference>
<accession>A0A8S2E062</accession>
<feature type="binding site" evidence="8">
    <location>
        <position position="231"/>
    </location>
    <ligand>
        <name>Ca(2+)</name>
        <dbReference type="ChEBI" id="CHEBI:29108"/>
        <label>2</label>
    </ligand>
</feature>
<dbReference type="PANTHER" id="PTHR10201:SF323">
    <property type="entry name" value="MATRIX METALLOPROTEINASE-21"/>
    <property type="match status" value="1"/>
</dbReference>
<dbReference type="PANTHER" id="PTHR10201">
    <property type="entry name" value="MATRIX METALLOPROTEINASE"/>
    <property type="match status" value="1"/>
</dbReference>
<evidence type="ECO:0000313" key="10">
    <source>
        <dbReference type="EMBL" id="CAF1023125.1"/>
    </source>
</evidence>
<feature type="binding site" evidence="8">
    <location>
        <position position="243"/>
    </location>
    <ligand>
        <name>Ca(2+)</name>
        <dbReference type="ChEBI" id="CHEBI:29108"/>
        <label>3</label>
    </ligand>
</feature>
<dbReference type="GO" id="GO:0004672">
    <property type="term" value="F:protein kinase activity"/>
    <property type="evidence" value="ECO:0007669"/>
    <property type="project" value="InterPro"/>
</dbReference>
<evidence type="ECO:0000313" key="12">
    <source>
        <dbReference type="Proteomes" id="UP000677228"/>
    </source>
</evidence>
<dbReference type="GO" id="GO:0008270">
    <property type="term" value="F:zinc ion binding"/>
    <property type="evidence" value="ECO:0007669"/>
    <property type="project" value="InterPro"/>
</dbReference>